<dbReference type="InterPro" id="IPR037278">
    <property type="entry name" value="ARFGAP/RecO"/>
</dbReference>
<dbReference type="InterPro" id="IPR012340">
    <property type="entry name" value="NA-bd_OB-fold"/>
</dbReference>
<dbReference type="PANTHER" id="PTHR33991">
    <property type="entry name" value="DNA REPAIR PROTEIN RECO"/>
    <property type="match status" value="1"/>
</dbReference>
<dbReference type="InterPro" id="IPR022572">
    <property type="entry name" value="DNA_rep/recomb_RecO_N"/>
</dbReference>
<dbReference type="InterPro" id="IPR003717">
    <property type="entry name" value="RecO"/>
</dbReference>
<evidence type="ECO:0000313" key="9">
    <source>
        <dbReference type="Proteomes" id="UP000228906"/>
    </source>
</evidence>
<gene>
    <name evidence="8" type="primary">recO</name>
    <name evidence="8" type="ORF">COU03_01115</name>
</gene>
<keyword evidence="3" id="KW-0227">DNA damage</keyword>
<evidence type="ECO:0000256" key="4">
    <source>
        <dbReference type="ARBA" id="ARBA00023172"/>
    </source>
</evidence>
<dbReference type="AlphaFoldDB" id="A0A2H0UXY8"/>
<dbReference type="SUPFAM" id="SSF57863">
    <property type="entry name" value="ArfGap/RecO-like zinc finger"/>
    <property type="match status" value="1"/>
</dbReference>
<keyword evidence="5" id="KW-0234">DNA repair</keyword>
<dbReference type="NCBIfam" id="TIGR00613">
    <property type="entry name" value="reco"/>
    <property type="match status" value="1"/>
</dbReference>
<dbReference type="Gene3D" id="1.20.1440.120">
    <property type="entry name" value="Recombination protein O, C-terminal domain"/>
    <property type="match status" value="1"/>
</dbReference>
<dbReference type="GO" id="GO:0043590">
    <property type="term" value="C:bacterial nucleoid"/>
    <property type="evidence" value="ECO:0007669"/>
    <property type="project" value="TreeGrafter"/>
</dbReference>
<dbReference type="GO" id="GO:0006310">
    <property type="term" value="P:DNA recombination"/>
    <property type="evidence" value="ECO:0007669"/>
    <property type="project" value="UniProtKB-KW"/>
</dbReference>
<evidence type="ECO:0000256" key="1">
    <source>
        <dbReference type="ARBA" id="ARBA00007452"/>
    </source>
</evidence>
<dbReference type="HAMAP" id="MF_00201">
    <property type="entry name" value="RecO"/>
    <property type="match status" value="1"/>
</dbReference>
<feature type="non-terminal residue" evidence="8">
    <location>
        <position position="1"/>
    </location>
</feature>
<feature type="domain" description="DNA replication/recombination mediator RecO N-terminal" evidence="7">
    <location>
        <begin position="2"/>
        <end position="73"/>
    </location>
</feature>
<evidence type="ECO:0000259" key="7">
    <source>
        <dbReference type="Pfam" id="PF11967"/>
    </source>
</evidence>
<dbReference type="Pfam" id="PF11967">
    <property type="entry name" value="RecO_N"/>
    <property type="match status" value="1"/>
</dbReference>
<dbReference type="InterPro" id="IPR042242">
    <property type="entry name" value="RecO_C"/>
</dbReference>
<accession>A0A2H0UXY8</accession>
<dbReference type="Proteomes" id="UP000228906">
    <property type="component" value="Unassembled WGS sequence"/>
</dbReference>
<evidence type="ECO:0000256" key="6">
    <source>
        <dbReference type="ARBA" id="ARBA00033409"/>
    </source>
</evidence>
<dbReference type="PANTHER" id="PTHR33991:SF1">
    <property type="entry name" value="DNA REPAIR PROTEIN RECO"/>
    <property type="match status" value="1"/>
</dbReference>
<evidence type="ECO:0000256" key="2">
    <source>
        <dbReference type="ARBA" id="ARBA00021310"/>
    </source>
</evidence>
<organism evidence="8 9">
    <name type="scientific">bacterium (Candidatus Gribaldobacteria) CG10_big_fil_rev_8_21_14_0_10_41_12</name>
    <dbReference type="NCBI Taxonomy" id="2014277"/>
    <lineage>
        <taxon>Bacteria</taxon>
        <taxon>Candidatus Gribaldobacteria</taxon>
    </lineage>
</organism>
<sequence>RAKGIFIKKQDQGEADQLLTVFTEQFGKIEVIGKGIRKITSKLRAGADVFCLSEIEFVQGKNHKILTDALAIDKFDGIRQEFEKSQIIYKIVELLDQFANQEAADEKLWRFLLQIFEAVESLEIRNSLLNSEGITASKASGSWQIENCKLKIIDCYFLWNMLSILGYSPELYKCPLCDSKLLPETFFFVPSEGGVVCWQCFSANDLKKSGLWFPIKVDAVKALRVWLSQDWATAGKVSFGQEAQQNLWDISKNYLSFLQENIS</sequence>
<keyword evidence="4" id="KW-0233">DNA recombination</keyword>
<dbReference type="Gene3D" id="2.40.50.140">
    <property type="entry name" value="Nucleic acid-binding proteins"/>
    <property type="match status" value="1"/>
</dbReference>
<dbReference type="EMBL" id="PFAV01000020">
    <property type="protein sequence ID" value="PIR91668.1"/>
    <property type="molecule type" value="Genomic_DNA"/>
</dbReference>
<name>A0A2H0UXY8_9BACT</name>
<reference evidence="9" key="1">
    <citation type="submission" date="2017-09" db="EMBL/GenBank/DDBJ databases">
        <title>Depth-based differentiation of microbial function through sediment-hosted aquifers and enrichment of novel symbionts in the deep terrestrial subsurface.</title>
        <authorList>
            <person name="Probst A.J."/>
            <person name="Ladd B."/>
            <person name="Jarett J.K."/>
            <person name="Geller-Mcgrath D.E."/>
            <person name="Sieber C.M.K."/>
            <person name="Emerson J.B."/>
            <person name="Anantharaman K."/>
            <person name="Thomas B.C."/>
            <person name="Malmstrom R."/>
            <person name="Stieglmeier M."/>
            <person name="Klingl A."/>
            <person name="Woyke T."/>
            <person name="Ryan C.M."/>
            <person name="Banfield J.F."/>
        </authorList>
    </citation>
    <scope>NUCLEOTIDE SEQUENCE [LARGE SCALE GENOMIC DNA]</scope>
</reference>
<comment type="caution">
    <text evidence="8">The sequence shown here is derived from an EMBL/GenBank/DDBJ whole genome shotgun (WGS) entry which is preliminary data.</text>
</comment>
<protein>
    <recommendedName>
        <fullName evidence="2">DNA repair protein RecO</fullName>
    </recommendedName>
    <alternativeName>
        <fullName evidence="6">Recombination protein O</fullName>
    </alternativeName>
</protein>
<dbReference type="Pfam" id="PF02565">
    <property type="entry name" value="RecO_C"/>
    <property type="match status" value="1"/>
</dbReference>
<evidence type="ECO:0000256" key="5">
    <source>
        <dbReference type="ARBA" id="ARBA00023204"/>
    </source>
</evidence>
<proteinExistence type="inferred from homology"/>
<evidence type="ECO:0000313" key="8">
    <source>
        <dbReference type="EMBL" id="PIR91668.1"/>
    </source>
</evidence>
<dbReference type="SUPFAM" id="SSF50249">
    <property type="entry name" value="Nucleic acid-binding proteins"/>
    <property type="match status" value="1"/>
</dbReference>
<dbReference type="GO" id="GO:0006302">
    <property type="term" value="P:double-strand break repair"/>
    <property type="evidence" value="ECO:0007669"/>
    <property type="project" value="TreeGrafter"/>
</dbReference>
<evidence type="ECO:0000256" key="3">
    <source>
        <dbReference type="ARBA" id="ARBA00022763"/>
    </source>
</evidence>
<comment type="similarity">
    <text evidence="1">Belongs to the RecO family.</text>
</comment>